<evidence type="ECO:0008006" key="15">
    <source>
        <dbReference type="Google" id="ProtNLM"/>
    </source>
</evidence>
<dbReference type="AlphaFoldDB" id="A0A9P6U3H4"/>
<feature type="transmembrane region" description="Helical" evidence="12">
    <location>
        <begin position="59"/>
        <end position="79"/>
    </location>
</feature>
<dbReference type="InterPro" id="IPR050567">
    <property type="entry name" value="Mitochondrial_Carrier"/>
</dbReference>
<organism evidence="13 14">
    <name type="scientific">Actinomortierella ambigua</name>
    <dbReference type="NCBI Taxonomy" id="1343610"/>
    <lineage>
        <taxon>Eukaryota</taxon>
        <taxon>Fungi</taxon>
        <taxon>Fungi incertae sedis</taxon>
        <taxon>Mucoromycota</taxon>
        <taxon>Mortierellomycotina</taxon>
        <taxon>Mortierellomycetes</taxon>
        <taxon>Mortierellales</taxon>
        <taxon>Mortierellaceae</taxon>
        <taxon>Actinomortierella</taxon>
    </lineage>
</organism>
<evidence type="ECO:0000256" key="3">
    <source>
        <dbReference type="ARBA" id="ARBA00022448"/>
    </source>
</evidence>
<feature type="transmembrane region" description="Helical" evidence="12">
    <location>
        <begin position="20"/>
        <end position="38"/>
    </location>
</feature>
<dbReference type="PANTHER" id="PTHR45624">
    <property type="entry name" value="MITOCHONDRIAL BASIC AMINO ACIDS TRANSPORTER-RELATED"/>
    <property type="match status" value="1"/>
</dbReference>
<protein>
    <recommendedName>
        <fullName evidence="15">Mitochondrial carrier</fullName>
    </recommendedName>
</protein>
<feature type="repeat" description="Solcar" evidence="9">
    <location>
        <begin position="217"/>
        <end position="290"/>
    </location>
</feature>
<evidence type="ECO:0000256" key="4">
    <source>
        <dbReference type="ARBA" id="ARBA00022692"/>
    </source>
</evidence>
<dbReference type="GO" id="GO:0031966">
    <property type="term" value="C:mitochondrial membrane"/>
    <property type="evidence" value="ECO:0007669"/>
    <property type="project" value="UniProtKB-SubCell"/>
</dbReference>
<dbReference type="GO" id="GO:0022857">
    <property type="term" value="F:transmembrane transporter activity"/>
    <property type="evidence" value="ECO:0007669"/>
    <property type="project" value="TreeGrafter"/>
</dbReference>
<comment type="subcellular location">
    <subcellularLocation>
        <location evidence="1">Mitochondrion membrane</location>
        <topology evidence="1">Multi-pass membrane protein</topology>
    </subcellularLocation>
</comment>
<evidence type="ECO:0000256" key="1">
    <source>
        <dbReference type="ARBA" id="ARBA00004225"/>
    </source>
</evidence>
<evidence type="ECO:0000256" key="2">
    <source>
        <dbReference type="ARBA" id="ARBA00006375"/>
    </source>
</evidence>
<dbReference type="InterPro" id="IPR002067">
    <property type="entry name" value="MCP"/>
</dbReference>
<reference evidence="13" key="1">
    <citation type="journal article" date="2020" name="Fungal Divers.">
        <title>Resolving the Mortierellaceae phylogeny through synthesis of multi-gene phylogenetics and phylogenomics.</title>
        <authorList>
            <person name="Vandepol N."/>
            <person name="Liber J."/>
            <person name="Desiro A."/>
            <person name="Na H."/>
            <person name="Kennedy M."/>
            <person name="Barry K."/>
            <person name="Grigoriev I.V."/>
            <person name="Miller A.N."/>
            <person name="O'Donnell K."/>
            <person name="Stajich J.E."/>
            <person name="Bonito G."/>
        </authorList>
    </citation>
    <scope>NUCLEOTIDE SEQUENCE</scope>
    <source>
        <strain evidence="13">BC1065</strain>
    </source>
</reference>
<gene>
    <name evidence="13" type="ORF">DFQ27_005029</name>
</gene>
<feature type="repeat" description="Solcar" evidence="9">
    <location>
        <begin position="315"/>
        <end position="403"/>
    </location>
</feature>
<comment type="similarity">
    <text evidence="2 10">Belongs to the mitochondrial carrier (TC 2.A.29) family.</text>
</comment>
<feature type="compositionally biased region" description="Low complexity" evidence="11">
    <location>
        <begin position="130"/>
        <end position="143"/>
    </location>
</feature>
<evidence type="ECO:0000256" key="5">
    <source>
        <dbReference type="ARBA" id="ARBA00022737"/>
    </source>
</evidence>
<keyword evidence="5" id="KW-0677">Repeat</keyword>
<evidence type="ECO:0000313" key="14">
    <source>
        <dbReference type="Proteomes" id="UP000807716"/>
    </source>
</evidence>
<evidence type="ECO:0000256" key="10">
    <source>
        <dbReference type="RuleBase" id="RU000488"/>
    </source>
</evidence>
<dbReference type="PROSITE" id="PS50920">
    <property type="entry name" value="SOLCAR"/>
    <property type="match status" value="3"/>
</dbReference>
<dbReference type="PRINTS" id="PR00926">
    <property type="entry name" value="MITOCARRIER"/>
</dbReference>
<evidence type="ECO:0000256" key="6">
    <source>
        <dbReference type="ARBA" id="ARBA00022989"/>
    </source>
</evidence>
<evidence type="ECO:0000313" key="13">
    <source>
        <dbReference type="EMBL" id="KAG0257615.1"/>
    </source>
</evidence>
<evidence type="ECO:0000256" key="11">
    <source>
        <dbReference type="SAM" id="MobiDB-lite"/>
    </source>
</evidence>
<comment type="caution">
    <text evidence="13">The sequence shown here is derived from an EMBL/GenBank/DDBJ whole genome shotgun (WGS) entry which is preliminary data.</text>
</comment>
<dbReference type="Pfam" id="PF00153">
    <property type="entry name" value="Mito_carr"/>
    <property type="match status" value="3"/>
</dbReference>
<feature type="compositionally biased region" description="Polar residues" evidence="11">
    <location>
        <begin position="144"/>
        <end position="157"/>
    </location>
</feature>
<keyword evidence="7" id="KW-0496">Mitochondrion</keyword>
<feature type="repeat" description="Solcar" evidence="9">
    <location>
        <begin position="1"/>
        <end position="44"/>
    </location>
</feature>
<dbReference type="InterPro" id="IPR023395">
    <property type="entry name" value="MCP_dom_sf"/>
</dbReference>
<dbReference type="Gene3D" id="1.50.40.10">
    <property type="entry name" value="Mitochondrial carrier domain"/>
    <property type="match status" value="2"/>
</dbReference>
<dbReference type="SUPFAM" id="SSF103506">
    <property type="entry name" value="Mitochondrial carrier"/>
    <property type="match status" value="2"/>
</dbReference>
<keyword evidence="14" id="KW-1185">Reference proteome</keyword>
<keyword evidence="8 9" id="KW-0472">Membrane</keyword>
<dbReference type="OrthoDB" id="2382881at2759"/>
<name>A0A9P6U3H4_9FUNG</name>
<dbReference type="PANTHER" id="PTHR45624:SF9">
    <property type="entry name" value="CARRIER PROTEIN, PUTATIVE (AFU_ORTHOLOGUE AFUA_4G06390)-RELATED"/>
    <property type="match status" value="1"/>
</dbReference>
<dbReference type="EMBL" id="JAAAJB010000354">
    <property type="protein sequence ID" value="KAG0257615.1"/>
    <property type="molecule type" value="Genomic_DNA"/>
</dbReference>
<evidence type="ECO:0000256" key="12">
    <source>
        <dbReference type="SAM" id="Phobius"/>
    </source>
</evidence>
<evidence type="ECO:0000256" key="7">
    <source>
        <dbReference type="ARBA" id="ARBA00023128"/>
    </source>
</evidence>
<keyword evidence="3 10" id="KW-0813">Transport</keyword>
<accession>A0A9P6U3H4</accession>
<dbReference type="InterPro" id="IPR018108">
    <property type="entry name" value="MCP_transmembrane"/>
</dbReference>
<sequence length="435" mass="46079">MDCVRKTYIEEGMGGFFRGMIPPLVTVSIIKSISFSVYEGTKQTVRSNIDSLQGQTIPSLIGLTFVSGGVAGAVVASLSSPLELVKLQRQLEKLMAMHAKKGAEFEALTGDALLRQADDGTSKKKKKKQQQQQQKKLQLQQQQPFQRQSTLLKQQSPEPLRPPPSVLRNAVALPALEAATVDAALKTLAGAGAGVNKTRMMAASGQVEALGAMPAAGSRVTSAAMAMVKTAKVATPPIPAEEANSSWKTVKEIVKKRGLIGLYKGAPLQIARDTLGTGVYFASYETVKRVVAQSMQHVRSPTTTTTTGGSGSGGPGPMVHFFAGGFCGVFSWMVVFPIDLVKSVLQKEVLVTKPTYDSAWACAKDIVRRSGIRGLYRGVGVTLVRSFPIHSMNFVVYEAVMEYVKNATGHANDVNAPTALGGLPAASAAVAAEGS</sequence>
<keyword evidence="6 12" id="KW-1133">Transmembrane helix</keyword>
<keyword evidence="4 9" id="KW-0812">Transmembrane</keyword>
<evidence type="ECO:0000256" key="8">
    <source>
        <dbReference type="ARBA" id="ARBA00023136"/>
    </source>
</evidence>
<evidence type="ECO:0000256" key="9">
    <source>
        <dbReference type="PROSITE-ProRule" id="PRU00282"/>
    </source>
</evidence>
<proteinExistence type="inferred from homology"/>
<feature type="region of interest" description="Disordered" evidence="11">
    <location>
        <begin position="119"/>
        <end position="166"/>
    </location>
</feature>
<dbReference type="Proteomes" id="UP000807716">
    <property type="component" value="Unassembled WGS sequence"/>
</dbReference>